<gene>
    <name evidence="2" type="ORF">BOTBODRAFT_33903</name>
</gene>
<keyword evidence="3" id="KW-1185">Reference proteome</keyword>
<evidence type="ECO:0000313" key="3">
    <source>
        <dbReference type="Proteomes" id="UP000027195"/>
    </source>
</evidence>
<name>A0A067ME76_BOTB1</name>
<protein>
    <submittedName>
        <fullName evidence="2">Uncharacterized protein</fullName>
    </submittedName>
</protein>
<sequence>MALSTSMIEESKPLWLYTVHQGIEFEINVRCFLSSSFITRGEDIQHLKLLFNLYFSTERFCPPKSTHIPRQKFFGTLWHWCLVGISLSVLLSLFATLSALHAYGFTSLIQSIFGLALLEITR</sequence>
<evidence type="ECO:0000256" key="1">
    <source>
        <dbReference type="SAM" id="Phobius"/>
    </source>
</evidence>
<feature type="transmembrane region" description="Helical" evidence="1">
    <location>
        <begin position="100"/>
        <end position="118"/>
    </location>
</feature>
<accession>A0A067ME76</accession>
<keyword evidence="1" id="KW-0472">Membrane</keyword>
<evidence type="ECO:0000313" key="2">
    <source>
        <dbReference type="EMBL" id="KDQ13020.1"/>
    </source>
</evidence>
<feature type="transmembrane region" description="Helical" evidence="1">
    <location>
        <begin position="73"/>
        <end position="94"/>
    </location>
</feature>
<dbReference type="Proteomes" id="UP000027195">
    <property type="component" value="Unassembled WGS sequence"/>
</dbReference>
<dbReference type="AlphaFoldDB" id="A0A067ME76"/>
<proteinExistence type="predicted"/>
<dbReference type="InParanoid" id="A0A067ME76"/>
<keyword evidence="1" id="KW-0812">Transmembrane</keyword>
<dbReference type="EMBL" id="KL198046">
    <property type="protein sequence ID" value="KDQ13020.1"/>
    <property type="molecule type" value="Genomic_DNA"/>
</dbReference>
<reference evidence="3" key="1">
    <citation type="journal article" date="2014" name="Proc. Natl. Acad. Sci. U.S.A.">
        <title>Extensive sampling of basidiomycete genomes demonstrates inadequacy of the white-rot/brown-rot paradigm for wood decay fungi.</title>
        <authorList>
            <person name="Riley R."/>
            <person name="Salamov A.A."/>
            <person name="Brown D.W."/>
            <person name="Nagy L.G."/>
            <person name="Floudas D."/>
            <person name="Held B.W."/>
            <person name="Levasseur A."/>
            <person name="Lombard V."/>
            <person name="Morin E."/>
            <person name="Otillar R."/>
            <person name="Lindquist E.A."/>
            <person name="Sun H."/>
            <person name="LaButti K.M."/>
            <person name="Schmutz J."/>
            <person name="Jabbour D."/>
            <person name="Luo H."/>
            <person name="Baker S.E."/>
            <person name="Pisabarro A.G."/>
            <person name="Walton J.D."/>
            <person name="Blanchette R.A."/>
            <person name="Henrissat B."/>
            <person name="Martin F."/>
            <person name="Cullen D."/>
            <person name="Hibbett D.S."/>
            <person name="Grigoriev I.V."/>
        </authorList>
    </citation>
    <scope>NUCLEOTIDE SEQUENCE [LARGE SCALE GENOMIC DNA]</scope>
    <source>
        <strain evidence="3">FD-172 SS1</strain>
    </source>
</reference>
<dbReference type="HOGENOM" id="CLU_2026331_0_0_1"/>
<organism evidence="2 3">
    <name type="scientific">Botryobasidium botryosum (strain FD-172 SS1)</name>
    <dbReference type="NCBI Taxonomy" id="930990"/>
    <lineage>
        <taxon>Eukaryota</taxon>
        <taxon>Fungi</taxon>
        <taxon>Dikarya</taxon>
        <taxon>Basidiomycota</taxon>
        <taxon>Agaricomycotina</taxon>
        <taxon>Agaricomycetes</taxon>
        <taxon>Cantharellales</taxon>
        <taxon>Botryobasidiaceae</taxon>
        <taxon>Botryobasidium</taxon>
    </lineage>
</organism>
<keyword evidence="1" id="KW-1133">Transmembrane helix</keyword>